<dbReference type="InterPro" id="IPR000515">
    <property type="entry name" value="MetI-like"/>
</dbReference>
<dbReference type="Gene3D" id="1.10.3720.10">
    <property type="entry name" value="MetI-like"/>
    <property type="match status" value="1"/>
</dbReference>
<dbReference type="Proteomes" id="UP000703893">
    <property type="component" value="Unassembled WGS sequence"/>
</dbReference>
<proteinExistence type="inferred from homology"/>
<dbReference type="GO" id="GO:0055085">
    <property type="term" value="P:transmembrane transport"/>
    <property type="evidence" value="ECO:0007669"/>
    <property type="project" value="InterPro"/>
</dbReference>
<organism evidence="7 8">
    <name type="scientific">Candidatus Tanganyikabacteria bacterium</name>
    <dbReference type="NCBI Taxonomy" id="2961651"/>
    <lineage>
        <taxon>Bacteria</taxon>
        <taxon>Bacillati</taxon>
        <taxon>Candidatus Sericytochromatia</taxon>
        <taxon>Candidatus Tanganyikabacteria</taxon>
    </lineage>
</organism>
<evidence type="ECO:0000256" key="2">
    <source>
        <dbReference type="ARBA" id="ARBA00022692"/>
    </source>
</evidence>
<dbReference type="PROSITE" id="PS50928">
    <property type="entry name" value="ABC_TM1"/>
    <property type="match status" value="1"/>
</dbReference>
<evidence type="ECO:0000256" key="5">
    <source>
        <dbReference type="RuleBase" id="RU363032"/>
    </source>
</evidence>
<dbReference type="CDD" id="cd06261">
    <property type="entry name" value="TM_PBP2"/>
    <property type="match status" value="1"/>
</dbReference>
<keyword evidence="2 5" id="KW-0812">Transmembrane</keyword>
<comment type="caution">
    <text evidence="7">The sequence shown here is derived from an EMBL/GenBank/DDBJ whole genome shotgun (WGS) entry which is preliminary data.</text>
</comment>
<keyword evidence="3 5" id="KW-1133">Transmembrane helix</keyword>
<feature type="transmembrane region" description="Helical" evidence="5">
    <location>
        <begin position="22"/>
        <end position="49"/>
    </location>
</feature>
<evidence type="ECO:0000313" key="7">
    <source>
        <dbReference type="EMBL" id="MBM3273649.1"/>
    </source>
</evidence>
<dbReference type="SUPFAM" id="SSF161098">
    <property type="entry name" value="MetI-like"/>
    <property type="match status" value="1"/>
</dbReference>
<feature type="transmembrane region" description="Helical" evidence="5">
    <location>
        <begin position="204"/>
        <end position="225"/>
    </location>
</feature>
<dbReference type="NCBIfam" id="NF038017">
    <property type="entry name" value="ABC_perm1"/>
    <property type="match status" value="1"/>
</dbReference>
<sequence length="232" mass="24050">MHALWEGARGASGLLFGGDPEFWAIVGRTLLVSGAATALAMSVGVPLGYLLARRRFPGRTFVLSLINTGMGLPPVVVGLVVWLLLVRSGPFGTFELIYTKGAMIIAQFAISTPIIVGFTAASIQALPPGLPDLLTTLGADPLRKLLLLSREAKLGLLAAVMAGFGGAVSEVGASMTVGGNLQGSTRVLTTAIVTETSRGATDRAIALGVVLLLLSYGVTLLLTVVQQRQQAR</sequence>
<dbReference type="InterPro" id="IPR049783">
    <property type="entry name" value="ABC_perm_TupB-like"/>
</dbReference>
<evidence type="ECO:0000256" key="3">
    <source>
        <dbReference type="ARBA" id="ARBA00022989"/>
    </source>
</evidence>
<dbReference type="Pfam" id="PF00528">
    <property type="entry name" value="BPD_transp_1"/>
    <property type="match status" value="1"/>
</dbReference>
<reference evidence="7 8" key="1">
    <citation type="submission" date="2019-03" db="EMBL/GenBank/DDBJ databases">
        <title>Lake Tanganyika Metagenome-Assembled Genomes (MAGs).</title>
        <authorList>
            <person name="Tran P."/>
        </authorList>
    </citation>
    <scope>NUCLEOTIDE SEQUENCE [LARGE SCALE GENOMIC DNA]</scope>
    <source>
        <strain evidence="7">K_DeepCast_65m_m2_236</strain>
    </source>
</reference>
<evidence type="ECO:0000256" key="1">
    <source>
        <dbReference type="ARBA" id="ARBA00004141"/>
    </source>
</evidence>
<evidence type="ECO:0000256" key="4">
    <source>
        <dbReference type="ARBA" id="ARBA00023136"/>
    </source>
</evidence>
<feature type="transmembrane region" description="Helical" evidence="5">
    <location>
        <begin position="97"/>
        <end position="121"/>
    </location>
</feature>
<comment type="subcellular location">
    <subcellularLocation>
        <location evidence="5">Cell membrane</location>
        <topology evidence="5">Multi-pass membrane protein</topology>
    </subcellularLocation>
    <subcellularLocation>
        <location evidence="1">Membrane</location>
        <topology evidence="1">Multi-pass membrane protein</topology>
    </subcellularLocation>
</comment>
<evidence type="ECO:0000313" key="8">
    <source>
        <dbReference type="Proteomes" id="UP000703893"/>
    </source>
</evidence>
<dbReference type="PANTHER" id="PTHR43632">
    <property type="entry name" value="PERMEASE COMPONENT OF TUNGSTATE ABC TRANSPORTER"/>
    <property type="match status" value="1"/>
</dbReference>
<gene>
    <name evidence="7" type="ORF">FJZ00_00745</name>
</gene>
<protein>
    <submittedName>
        <fullName evidence="7">ABC transporter permease</fullName>
    </submittedName>
</protein>
<dbReference type="InterPro" id="IPR035906">
    <property type="entry name" value="MetI-like_sf"/>
</dbReference>
<dbReference type="PANTHER" id="PTHR43632:SF1">
    <property type="entry name" value="PERMEASE COMPONENT OF TUNGSTATE ABC TRANSPORTER"/>
    <property type="match status" value="1"/>
</dbReference>
<dbReference type="AlphaFoldDB" id="A0A938BLV5"/>
<keyword evidence="5" id="KW-0813">Transport</keyword>
<dbReference type="EMBL" id="VGJX01000020">
    <property type="protein sequence ID" value="MBM3273649.1"/>
    <property type="molecule type" value="Genomic_DNA"/>
</dbReference>
<keyword evidence="4 5" id="KW-0472">Membrane</keyword>
<evidence type="ECO:0000259" key="6">
    <source>
        <dbReference type="PROSITE" id="PS50928"/>
    </source>
</evidence>
<feature type="transmembrane region" description="Helical" evidence="5">
    <location>
        <begin position="61"/>
        <end position="85"/>
    </location>
</feature>
<dbReference type="GO" id="GO:0005886">
    <property type="term" value="C:plasma membrane"/>
    <property type="evidence" value="ECO:0007669"/>
    <property type="project" value="UniProtKB-SubCell"/>
</dbReference>
<name>A0A938BLV5_9BACT</name>
<feature type="domain" description="ABC transmembrane type-1" evidence="6">
    <location>
        <begin position="26"/>
        <end position="222"/>
    </location>
</feature>
<comment type="similarity">
    <text evidence="5">Belongs to the binding-protein-dependent transport system permease family.</text>
</comment>
<accession>A0A938BLV5</accession>
<feature type="transmembrane region" description="Helical" evidence="5">
    <location>
        <begin position="154"/>
        <end position="177"/>
    </location>
</feature>